<evidence type="ECO:0000259" key="3">
    <source>
        <dbReference type="Pfam" id="PF20382"/>
    </source>
</evidence>
<keyword evidence="2" id="KW-0472">Membrane</keyword>
<evidence type="ECO:0000259" key="4">
    <source>
        <dbReference type="Pfam" id="PF24460"/>
    </source>
</evidence>
<evidence type="ECO:0000313" key="6">
    <source>
        <dbReference type="Proteomes" id="UP001597187"/>
    </source>
</evidence>
<comment type="caution">
    <text evidence="5">The sequence shown here is derived from an EMBL/GenBank/DDBJ whole genome shotgun (WGS) entry which is preliminary data.</text>
</comment>
<protein>
    <submittedName>
        <fullName evidence="5">Zinc ribbon domain-containing protein</fullName>
    </submittedName>
</protein>
<dbReference type="RefSeq" id="WP_250873492.1">
    <property type="nucleotide sequence ID" value="NZ_JALXFV010000004.1"/>
</dbReference>
<dbReference type="Pfam" id="PF20382">
    <property type="entry name" value="DUF6677"/>
    <property type="match status" value="1"/>
</dbReference>
<gene>
    <name evidence="5" type="ORF">ACFSBT_09520</name>
</gene>
<dbReference type="Pfam" id="PF24460">
    <property type="entry name" value="DUF7575"/>
    <property type="match status" value="1"/>
</dbReference>
<dbReference type="InterPro" id="IPR055997">
    <property type="entry name" value="DUF7575"/>
</dbReference>
<feature type="transmembrane region" description="Helical" evidence="2">
    <location>
        <begin position="31"/>
        <end position="50"/>
    </location>
</feature>
<name>A0ABD6AVG6_9EURY</name>
<feature type="transmembrane region" description="Helical" evidence="2">
    <location>
        <begin position="70"/>
        <end position="92"/>
    </location>
</feature>
<dbReference type="EMBL" id="JBHUDC010000004">
    <property type="protein sequence ID" value="MFD1513515.1"/>
    <property type="molecule type" value="Genomic_DNA"/>
</dbReference>
<organism evidence="5 6">
    <name type="scientific">Halomarina rubra</name>
    <dbReference type="NCBI Taxonomy" id="2071873"/>
    <lineage>
        <taxon>Archaea</taxon>
        <taxon>Methanobacteriati</taxon>
        <taxon>Methanobacteriota</taxon>
        <taxon>Stenosarchaea group</taxon>
        <taxon>Halobacteria</taxon>
        <taxon>Halobacteriales</taxon>
        <taxon>Natronomonadaceae</taxon>
        <taxon>Halomarina</taxon>
    </lineage>
</organism>
<keyword evidence="2" id="KW-1133">Transmembrane helix</keyword>
<feature type="domain" description="DUF7575" evidence="4">
    <location>
        <begin position="116"/>
        <end position="140"/>
    </location>
</feature>
<dbReference type="Proteomes" id="UP001597187">
    <property type="component" value="Unassembled WGS sequence"/>
</dbReference>
<feature type="compositionally biased region" description="Low complexity" evidence="1">
    <location>
        <begin position="98"/>
        <end position="117"/>
    </location>
</feature>
<evidence type="ECO:0000313" key="5">
    <source>
        <dbReference type="EMBL" id="MFD1513515.1"/>
    </source>
</evidence>
<accession>A0ABD6AVG6</accession>
<keyword evidence="2" id="KW-0812">Transmembrane</keyword>
<dbReference type="AlphaFoldDB" id="A0ABD6AVG6"/>
<feature type="domain" description="DUF6677" evidence="3">
    <location>
        <begin position="8"/>
        <end position="43"/>
    </location>
</feature>
<evidence type="ECO:0000256" key="2">
    <source>
        <dbReference type="SAM" id="Phobius"/>
    </source>
</evidence>
<dbReference type="InterPro" id="IPR046499">
    <property type="entry name" value="DUF6677"/>
</dbReference>
<feature type="region of interest" description="Disordered" evidence="1">
    <location>
        <begin position="98"/>
        <end position="118"/>
    </location>
</feature>
<evidence type="ECO:0000256" key="1">
    <source>
        <dbReference type="SAM" id="MobiDB-lite"/>
    </source>
</evidence>
<reference evidence="5 6" key="1">
    <citation type="journal article" date="2019" name="Int. J. Syst. Evol. Microbiol.">
        <title>The Global Catalogue of Microorganisms (GCM) 10K type strain sequencing project: providing services to taxonomists for standard genome sequencing and annotation.</title>
        <authorList>
            <consortium name="The Broad Institute Genomics Platform"/>
            <consortium name="The Broad Institute Genome Sequencing Center for Infectious Disease"/>
            <person name="Wu L."/>
            <person name="Ma J."/>
        </authorList>
    </citation>
    <scope>NUCLEOTIDE SEQUENCE [LARGE SCALE GENOMIC DNA]</scope>
    <source>
        <strain evidence="5 6">CGMCC 1.12563</strain>
    </source>
</reference>
<feature type="transmembrane region" description="Helical" evidence="2">
    <location>
        <begin position="6"/>
        <end position="24"/>
    </location>
</feature>
<keyword evidence="6" id="KW-1185">Reference proteome</keyword>
<sequence length="141" mass="15394">MSRRRPWLAAMLAFVYPGLGHVYLREWLRALLWFLLSVSTFFYVFDDAGLDAESLGAAVDAVLAAQESLPLWAVALLYSVTLFSIVDAYWLASRGADAPTARGTASGTASAADGGSTDRCPNCRRTIEGDYDFCPWCAAER</sequence>
<proteinExistence type="predicted"/>